<dbReference type="EMBL" id="MU167289">
    <property type="protein sequence ID" value="KAG0144747.1"/>
    <property type="molecule type" value="Genomic_DNA"/>
</dbReference>
<evidence type="ECO:0000256" key="1">
    <source>
        <dbReference type="SAM" id="MobiDB-lite"/>
    </source>
</evidence>
<feature type="compositionally biased region" description="Low complexity" evidence="1">
    <location>
        <begin position="144"/>
        <end position="161"/>
    </location>
</feature>
<dbReference type="Pfam" id="PF10382">
    <property type="entry name" value="ZGRF1-like_N"/>
    <property type="match status" value="1"/>
</dbReference>
<dbReference type="AlphaFoldDB" id="A0A9P6NFQ2"/>
<comment type="caution">
    <text evidence="3">The sequence shown here is derived from an EMBL/GenBank/DDBJ whole genome shotgun (WGS) entry which is preliminary data.</text>
</comment>
<proteinExistence type="predicted"/>
<feature type="region of interest" description="Disordered" evidence="1">
    <location>
        <begin position="132"/>
        <end position="241"/>
    </location>
</feature>
<protein>
    <recommendedName>
        <fullName evidence="2">5'-3' DNA helicase ZGRF1-like N-terminal domain-containing protein</fullName>
    </recommendedName>
</protein>
<name>A0A9P6NFQ2_9BASI</name>
<dbReference type="InterPro" id="IPR018838">
    <property type="entry name" value="ZGRF1-like_N"/>
</dbReference>
<feature type="compositionally biased region" description="Basic and acidic residues" evidence="1">
    <location>
        <begin position="214"/>
        <end position="225"/>
    </location>
</feature>
<evidence type="ECO:0000259" key="2">
    <source>
        <dbReference type="Pfam" id="PF10382"/>
    </source>
</evidence>
<feature type="domain" description="5'-3' DNA helicase ZGRF1-like N-terminal" evidence="2">
    <location>
        <begin position="1"/>
        <end position="79"/>
    </location>
</feature>
<evidence type="ECO:0000313" key="4">
    <source>
        <dbReference type="Proteomes" id="UP000886653"/>
    </source>
</evidence>
<dbReference type="Proteomes" id="UP000886653">
    <property type="component" value="Unassembled WGS sequence"/>
</dbReference>
<gene>
    <name evidence="3" type="ORF">CROQUDRAFT_672178</name>
</gene>
<keyword evidence="4" id="KW-1185">Reference proteome</keyword>
<dbReference type="OrthoDB" id="6513042at2759"/>
<sequence>MYTSDVKKNKKVWHDGQVRLHHVNSKAYLYSERSERLAESFLKVAACRSYSNDRATTGASCQIPEQFELMEDEEIEFDEVEDSHQLRAGQFLAQIVALIGIEHKVLSIATPSEFKSHQEHQKRRMEFLDEQIKQFDKPKRRRPSSPSTSSESLSATTSTPSRTEKDAHTSPTKPISTLRKRALTPFQSKPFQSPLLHRTVSVPRAGPKPSHMTPSREDTRTERTLDSPAPGSPSGDRIGKLKTLNLNWKPFCEAPEGSD</sequence>
<accession>A0A9P6NFQ2</accession>
<reference evidence="3" key="1">
    <citation type="submission" date="2013-11" db="EMBL/GenBank/DDBJ databases">
        <title>Genome sequence of the fusiform rust pathogen reveals effectors for host alternation and coevolution with pine.</title>
        <authorList>
            <consortium name="DOE Joint Genome Institute"/>
            <person name="Smith K."/>
            <person name="Pendleton A."/>
            <person name="Kubisiak T."/>
            <person name="Anderson C."/>
            <person name="Salamov A."/>
            <person name="Aerts A."/>
            <person name="Riley R."/>
            <person name="Clum A."/>
            <person name="Lindquist E."/>
            <person name="Ence D."/>
            <person name="Campbell M."/>
            <person name="Kronenberg Z."/>
            <person name="Feau N."/>
            <person name="Dhillon B."/>
            <person name="Hamelin R."/>
            <person name="Burleigh J."/>
            <person name="Smith J."/>
            <person name="Yandell M."/>
            <person name="Nelson C."/>
            <person name="Grigoriev I."/>
            <person name="Davis J."/>
        </authorList>
    </citation>
    <scope>NUCLEOTIDE SEQUENCE</scope>
    <source>
        <strain evidence="3">G11</strain>
    </source>
</reference>
<evidence type="ECO:0000313" key="3">
    <source>
        <dbReference type="EMBL" id="KAG0144747.1"/>
    </source>
</evidence>
<organism evidence="3 4">
    <name type="scientific">Cronartium quercuum f. sp. fusiforme G11</name>
    <dbReference type="NCBI Taxonomy" id="708437"/>
    <lineage>
        <taxon>Eukaryota</taxon>
        <taxon>Fungi</taxon>
        <taxon>Dikarya</taxon>
        <taxon>Basidiomycota</taxon>
        <taxon>Pucciniomycotina</taxon>
        <taxon>Pucciniomycetes</taxon>
        <taxon>Pucciniales</taxon>
        <taxon>Coleosporiaceae</taxon>
        <taxon>Cronartium</taxon>
    </lineage>
</organism>